<keyword evidence="2 4" id="KW-0378">Hydrolase</keyword>
<keyword evidence="5" id="KW-1185">Reference proteome</keyword>
<dbReference type="CDD" id="cd01310">
    <property type="entry name" value="TatD_DNAse"/>
    <property type="match status" value="1"/>
</dbReference>
<feature type="binding site" evidence="3">
    <location>
        <position position="12"/>
    </location>
    <ligand>
        <name>a divalent metal cation</name>
        <dbReference type="ChEBI" id="CHEBI:60240"/>
        <label>1</label>
    </ligand>
</feature>
<feature type="binding site" evidence="3">
    <location>
        <position position="10"/>
    </location>
    <ligand>
        <name>a divalent metal cation</name>
        <dbReference type="ChEBI" id="CHEBI:60240"/>
        <label>1</label>
    </ligand>
</feature>
<evidence type="ECO:0000313" key="4">
    <source>
        <dbReference type="EMBL" id="ESL03916.1"/>
    </source>
</evidence>
<feature type="binding site" evidence="3">
    <location>
        <position position="142"/>
    </location>
    <ligand>
        <name>a divalent metal cation</name>
        <dbReference type="ChEBI" id="CHEBI:60240"/>
        <label>2</label>
    </ligand>
</feature>
<dbReference type="Pfam" id="PF01026">
    <property type="entry name" value="TatD_DNase"/>
    <property type="match status" value="1"/>
</dbReference>
<dbReference type="PANTHER" id="PTHR46124">
    <property type="entry name" value="D-AMINOACYL-TRNA DEACYLASE"/>
    <property type="match status" value="1"/>
</dbReference>
<feature type="binding site" evidence="3">
    <location>
        <position position="100"/>
    </location>
    <ligand>
        <name>a divalent metal cation</name>
        <dbReference type="ChEBI" id="CHEBI:60240"/>
        <label>1</label>
    </ligand>
</feature>
<dbReference type="PANTHER" id="PTHR46124:SF2">
    <property type="entry name" value="D-AMINOACYL-TRNA DEACYLASE"/>
    <property type="match status" value="1"/>
</dbReference>
<sequence length="275" mass="31556">MLEYKIFETHAHYDDEWYDEDRKELLSRLLDTDISFITNIGADIETSKNSVKLSDEFERVLAAVGVHPDNIGCMEALPEKEGIEILRNLAKHTKVVAIGEIGLDYFEREPEEKNKTVRERQKYWFLEQLKLAKELNKPVVIHSRDAAEDTYSELKDFGYNKGVIHCYSYSPEMAERFVKLGFYIGIGGVVTFKNAKKTKETVKRIGLENIVLETDSPYLAPVPFRGKRNDSGNIKYIVEEIAGLLGISKEKVIETTFNNAVKLYELEDKAYVKLC</sequence>
<dbReference type="Gene3D" id="3.20.20.140">
    <property type="entry name" value="Metal-dependent hydrolases"/>
    <property type="match status" value="1"/>
</dbReference>
<gene>
    <name evidence="4" type="ORF">GCWU0000282_001084</name>
</gene>
<name>V2Y8A8_9FIRM</name>
<dbReference type="InterPro" id="IPR001130">
    <property type="entry name" value="TatD-like"/>
</dbReference>
<evidence type="ECO:0000256" key="2">
    <source>
        <dbReference type="ARBA" id="ARBA00022801"/>
    </source>
</evidence>
<dbReference type="GO" id="GO:0005829">
    <property type="term" value="C:cytosol"/>
    <property type="evidence" value="ECO:0007669"/>
    <property type="project" value="TreeGrafter"/>
</dbReference>
<organism evidence="4 5">
    <name type="scientific">Catonella morbi ATCC 51271</name>
    <dbReference type="NCBI Taxonomy" id="592026"/>
    <lineage>
        <taxon>Bacteria</taxon>
        <taxon>Bacillati</taxon>
        <taxon>Bacillota</taxon>
        <taxon>Clostridia</taxon>
        <taxon>Lachnospirales</taxon>
        <taxon>Lachnospiraceae</taxon>
        <taxon>Catonella</taxon>
    </lineage>
</organism>
<proteinExistence type="predicted"/>
<dbReference type="PIRSF" id="PIRSF005902">
    <property type="entry name" value="DNase_TatD"/>
    <property type="match status" value="1"/>
</dbReference>
<dbReference type="NCBIfam" id="TIGR00010">
    <property type="entry name" value="YchF/TatD family DNA exonuclease"/>
    <property type="match status" value="1"/>
</dbReference>
<protein>
    <submittedName>
        <fullName evidence="4">Hydrolase, TatD family</fullName>
    </submittedName>
</protein>
<dbReference type="AlphaFoldDB" id="V2Y8A8"/>
<comment type="caution">
    <text evidence="4">The sequence shown here is derived from an EMBL/GenBank/DDBJ whole genome shotgun (WGS) entry which is preliminary data.</text>
</comment>
<dbReference type="Proteomes" id="UP000018227">
    <property type="component" value="Unassembled WGS sequence"/>
</dbReference>
<feature type="binding site" evidence="3">
    <location>
        <position position="165"/>
    </location>
    <ligand>
        <name>a divalent metal cation</name>
        <dbReference type="ChEBI" id="CHEBI:60240"/>
        <label>2</label>
    </ligand>
</feature>
<dbReference type="SUPFAM" id="SSF51556">
    <property type="entry name" value="Metallo-dependent hydrolases"/>
    <property type="match status" value="1"/>
</dbReference>
<dbReference type="GO" id="GO:0016788">
    <property type="term" value="F:hydrolase activity, acting on ester bonds"/>
    <property type="evidence" value="ECO:0007669"/>
    <property type="project" value="InterPro"/>
</dbReference>
<dbReference type="GO" id="GO:0046872">
    <property type="term" value="F:metal ion binding"/>
    <property type="evidence" value="ECO:0007669"/>
    <property type="project" value="UniProtKB-KW"/>
</dbReference>
<dbReference type="STRING" id="592026.GCWU0000282_001084"/>
<keyword evidence="1 3" id="KW-0479">Metal-binding</keyword>
<dbReference type="PROSITE" id="PS01090">
    <property type="entry name" value="TATD_2"/>
    <property type="match status" value="1"/>
</dbReference>
<feature type="binding site" evidence="3">
    <location>
        <position position="215"/>
    </location>
    <ligand>
        <name>a divalent metal cation</name>
        <dbReference type="ChEBI" id="CHEBI:60240"/>
        <label>1</label>
    </ligand>
</feature>
<dbReference type="HOGENOM" id="CLU_031506_4_0_9"/>
<dbReference type="GO" id="GO:0004536">
    <property type="term" value="F:DNA nuclease activity"/>
    <property type="evidence" value="ECO:0007669"/>
    <property type="project" value="InterPro"/>
</dbReference>
<dbReference type="InterPro" id="IPR032466">
    <property type="entry name" value="Metal_Hydrolase"/>
</dbReference>
<dbReference type="RefSeq" id="WP_023353965.1">
    <property type="nucleotide sequence ID" value="NZ_KI535367.1"/>
</dbReference>
<accession>V2Y8A8</accession>
<dbReference type="InterPro" id="IPR015991">
    <property type="entry name" value="TatD/YcfH-like"/>
</dbReference>
<dbReference type="OrthoDB" id="9810005at2"/>
<evidence type="ECO:0000313" key="5">
    <source>
        <dbReference type="Proteomes" id="UP000018227"/>
    </source>
</evidence>
<dbReference type="InterPro" id="IPR018228">
    <property type="entry name" value="DNase_TatD-rel_CS"/>
</dbReference>
<dbReference type="FunFam" id="3.20.20.140:FF:000005">
    <property type="entry name" value="TatD family hydrolase"/>
    <property type="match status" value="1"/>
</dbReference>
<dbReference type="EMBL" id="ACIL03000007">
    <property type="protein sequence ID" value="ESL03916.1"/>
    <property type="molecule type" value="Genomic_DNA"/>
</dbReference>
<evidence type="ECO:0000256" key="3">
    <source>
        <dbReference type="PIRSR" id="PIRSR005902-1"/>
    </source>
</evidence>
<evidence type="ECO:0000256" key="1">
    <source>
        <dbReference type="ARBA" id="ARBA00022723"/>
    </source>
</evidence>
<dbReference type="eggNOG" id="COG0084">
    <property type="taxonomic scope" value="Bacteria"/>
</dbReference>
<reference evidence="4 5" key="1">
    <citation type="submission" date="2013-06" db="EMBL/GenBank/DDBJ databases">
        <authorList>
            <person name="Weinstock G."/>
            <person name="Sodergren E."/>
            <person name="Clifton S."/>
            <person name="Fulton L."/>
            <person name="Fulton B."/>
            <person name="Courtney L."/>
            <person name="Fronick C."/>
            <person name="Harrison M."/>
            <person name="Strong C."/>
            <person name="Farmer C."/>
            <person name="Delahaunty K."/>
            <person name="Markovic C."/>
            <person name="Hall O."/>
            <person name="Minx P."/>
            <person name="Tomlinson C."/>
            <person name="Mitreva M."/>
            <person name="Nelson J."/>
            <person name="Hou S."/>
            <person name="Wollam A."/>
            <person name="Pepin K.H."/>
            <person name="Johnson M."/>
            <person name="Bhonagiri V."/>
            <person name="Nash W.E."/>
            <person name="Warren W."/>
            <person name="Chinwalla A."/>
            <person name="Mardis E.R."/>
            <person name="Wilson R.K."/>
        </authorList>
    </citation>
    <scope>NUCLEOTIDE SEQUENCE [LARGE SCALE GENOMIC DNA]</scope>
    <source>
        <strain evidence="4 5">ATCC 51271</strain>
    </source>
</reference>